<accession>A0AAJ0BKU0</accession>
<evidence type="ECO:0000313" key="3">
    <source>
        <dbReference type="Proteomes" id="UP001239445"/>
    </source>
</evidence>
<comment type="caution">
    <text evidence="2">The sequence shown here is derived from an EMBL/GenBank/DDBJ whole genome shotgun (WGS) entry which is preliminary data.</text>
</comment>
<dbReference type="Proteomes" id="UP001239445">
    <property type="component" value="Unassembled WGS sequence"/>
</dbReference>
<gene>
    <name evidence="2" type="ORF">QBC47DRAFT_116392</name>
</gene>
<proteinExistence type="predicted"/>
<dbReference type="AlphaFoldDB" id="A0AAJ0BKU0"/>
<evidence type="ECO:0000256" key="1">
    <source>
        <dbReference type="SAM" id="MobiDB-lite"/>
    </source>
</evidence>
<organism evidence="2 3">
    <name type="scientific">Echria macrotheca</name>
    <dbReference type="NCBI Taxonomy" id="438768"/>
    <lineage>
        <taxon>Eukaryota</taxon>
        <taxon>Fungi</taxon>
        <taxon>Dikarya</taxon>
        <taxon>Ascomycota</taxon>
        <taxon>Pezizomycotina</taxon>
        <taxon>Sordariomycetes</taxon>
        <taxon>Sordariomycetidae</taxon>
        <taxon>Sordariales</taxon>
        <taxon>Schizotheciaceae</taxon>
        <taxon>Echria</taxon>
    </lineage>
</organism>
<feature type="region of interest" description="Disordered" evidence="1">
    <location>
        <begin position="40"/>
        <end position="61"/>
    </location>
</feature>
<evidence type="ECO:0000313" key="2">
    <source>
        <dbReference type="EMBL" id="KAK1759790.1"/>
    </source>
</evidence>
<sequence>MSDDSQIQPDWSQVTLSDEYTWTDGVSKNGRPYKIGIAKTTTTSNADEAAPATGGTSDEAKAASKSSFNIAVNWSGGPPTQGFAQYCTPTDQEKSTTSIQQYLLRTGPAKYNEFSFSCTESYNFWFTDKTGDSYQCNVFWARPGTTHYFSYFSSDPTIMKVTGS</sequence>
<dbReference type="EMBL" id="MU839828">
    <property type="protein sequence ID" value="KAK1759790.1"/>
    <property type="molecule type" value="Genomic_DNA"/>
</dbReference>
<reference evidence="2" key="1">
    <citation type="submission" date="2023-06" db="EMBL/GenBank/DDBJ databases">
        <title>Genome-scale phylogeny and comparative genomics of the fungal order Sordariales.</title>
        <authorList>
            <consortium name="Lawrence Berkeley National Laboratory"/>
            <person name="Hensen N."/>
            <person name="Bonometti L."/>
            <person name="Westerberg I."/>
            <person name="Brannstrom I.O."/>
            <person name="Guillou S."/>
            <person name="Cros-Aarteil S."/>
            <person name="Calhoun S."/>
            <person name="Haridas S."/>
            <person name="Kuo A."/>
            <person name="Mondo S."/>
            <person name="Pangilinan J."/>
            <person name="Riley R."/>
            <person name="Labutti K."/>
            <person name="Andreopoulos B."/>
            <person name="Lipzen A."/>
            <person name="Chen C."/>
            <person name="Yanf M."/>
            <person name="Daum C."/>
            <person name="Ng V."/>
            <person name="Clum A."/>
            <person name="Steindorff A."/>
            <person name="Ohm R."/>
            <person name="Martin F."/>
            <person name="Silar P."/>
            <person name="Natvig D."/>
            <person name="Lalanne C."/>
            <person name="Gautier V."/>
            <person name="Ament-Velasquez S.L."/>
            <person name="Kruys A."/>
            <person name="Hutchinson M.I."/>
            <person name="Powell A.J."/>
            <person name="Barry K."/>
            <person name="Miller A.N."/>
            <person name="Grigoriev I.V."/>
            <person name="Debuchy R."/>
            <person name="Gladieux P."/>
            <person name="Thoren M.H."/>
            <person name="Johannesson H."/>
        </authorList>
    </citation>
    <scope>NUCLEOTIDE SEQUENCE</scope>
    <source>
        <strain evidence="2">PSN4</strain>
    </source>
</reference>
<protein>
    <submittedName>
        <fullName evidence="2">Uncharacterized protein</fullName>
    </submittedName>
</protein>
<name>A0AAJ0BKU0_9PEZI</name>
<keyword evidence="3" id="KW-1185">Reference proteome</keyword>